<evidence type="ECO:0000259" key="4">
    <source>
        <dbReference type="SMART" id="SM01088"/>
    </source>
</evidence>
<accession>A0A914CIU3</accession>
<keyword evidence="1" id="KW-0677">Repeat</keyword>
<dbReference type="PANTHER" id="PTHR24637:SF393">
    <property type="entry name" value="CUTICLE COLLAGEN ROL-6"/>
    <property type="match status" value="1"/>
</dbReference>
<dbReference type="Pfam" id="PF01391">
    <property type="entry name" value="Collagen"/>
    <property type="match status" value="2"/>
</dbReference>
<keyword evidence="3" id="KW-0472">Membrane</keyword>
<feature type="compositionally biased region" description="Basic and acidic residues" evidence="2">
    <location>
        <begin position="288"/>
        <end position="299"/>
    </location>
</feature>
<dbReference type="WBParaSite" id="ACRNAN_scaffold11098.g17003.t1">
    <property type="protein sequence ID" value="ACRNAN_scaffold11098.g17003.t1"/>
    <property type="gene ID" value="ACRNAN_scaffold11098.g17003"/>
</dbReference>
<feature type="region of interest" description="Disordered" evidence="2">
    <location>
        <begin position="196"/>
        <end position="360"/>
    </location>
</feature>
<organism evidence="5 6">
    <name type="scientific">Acrobeloides nanus</name>
    <dbReference type="NCBI Taxonomy" id="290746"/>
    <lineage>
        <taxon>Eukaryota</taxon>
        <taxon>Metazoa</taxon>
        <taxon>Ecdysozoa</taxon>
        <taxon>Nematoda</taxon>
        <taxon>Chromadorea</taxon>
        <taxon>Rhabditida</taxon>
        <taxon>Tylenchina</taxon>
        <taxon>Cephalobomorpha</taxon>
        <taxon>Cephaloboidea</taxon>
        <taxon>Cephalobidae</taxon>
        <taxon>Acrobeloides</taxon>
    </lineage>
</organism>
<dbReference type="GO" id="GO:0042329">
    <property type="term" value="F:structural constituent of collagen and cuticulin-based cuticle"/>
    <property type="evidence" value="ECO:0007669"/>
    <property type="project" value="TreeGrafter"/>
</dbReference>
<feature type="compositionally biased region" description="Low complexity" evidence="2">
    <location>
        <begin position="121"/>
        <end position="137"/>
    </location>
</feature>
<dbReference type="Proteomes" id="UP000887540">
    <property type="component" value="Unplaced"/>
</dbReference>
<name>A0A914CIU3_9BILA</name>
<keyword evidence="5" id="KW-1185">Reference proteome</keyword>
<dbReference type="InterPro" id="IPR008160">
    <property type="entry name" value="Collagen"/>
</dbReference>
<dbReference type="AlphaFoldDB" id="A0A914CIU3"/>
<feature type="domain" description="Nematode cuticle collagen N-terminal" evidence="4">
    <location>
        <begin position="53"/>
        <end position="105"/>
    </location>
</feature>
<keyword evidence="3" id="KW-1133">Transmembrane helix</keyword>
<proteinExistence type="predicted"/>
<dbReference type="InterPro" id="IPR002486">
    <property type="entry name" value="Col_cuticle_N"/>
</dbReference>
<evidence type="ECO:0000256" key="2">
    <source>
        <dbReference type="SAM" id="MobiDB-lite"/>
    </source>
</evidence>
<evidence type="ECO:0000313" key="6">
    <source>
        <dbReference type="WBParaSite" id="ACRNAN_scaffold11098.g17003.t1"/>
    </source>
</evidence>
<feature type="compositionally biased region" description="Low complexity" evidence="2">
    <location>
        <begin position="337"/>
        <end position="349"/>
    </location>
</feature>
<keyword evidence="3" id="KW-0812">Transmembrane</keyword>
<dbReference type="Pfam" id="PF01484">
    <property type="entry name" value="Col_cuticle_N"/>
    <property type="match status" value="1"/>
</dbReference>
<reference evidence="6" key="1">
    <citation type="submission" date="2022-11" db="UniProtKB">
        <authorList>
            <consortium name="WormBaseParasite"/>
        </authorList>
    </citation>
    <scope>IDENTIFICATION</scope>
</reference>
<feature type="region of interest" description="Disordered" evidence="2">
    <location>
        <begin position="112"/>
        <end position="173"/>
    </location>
</feature>
<evidence type="ECO:0000256" key="1">
    <source>
        <dbReference type="ARBA" id="ARBA00022737"/>
    </source>
</evidence>
<sequence>MCVIDSSGSPQAIVFPQATAQAIARSHRTSVKYTHTTDEMATSYRTSFMTVGKATAGAIAISGTTLVVCLVAISVIYSEVQSIWTELDSEMDGFKLLTDDLWKEMVMLGAGTPSNRQRRQSYGGYSASSGTPSASSSGGYGGGSSGPSSGLHPGGPSTVGQQPQITPQGGSSGGCPNAGAGCCRCEAENKCLSGPQGPPGEPGLDGLSGLPGKDGIPGVDAENIRNQPANGCFQCPAGPTGPPGTPGRPGLRGMHGPKGLPGSPGRDGFPGSPGEMGPPGAAGSDGEPGTHGEKGRDAEQPSPRKGPRGPPGPSGGEGPAGDHGKDGPIGKPGPKGEPGAPGQQGIPGQDGEEGCEGEAGKTGADANYCPCPKRGRHRGITSGVQGFGGAHGGPPYRFII</sequence>
<protein>
    <submittedName>
        <fullName evidence="6">Nematode cuticle collagen N-terminal domain-containing protein</fullName>
    </submittedName>
</protein>
<evidence type="ECO:0000256" key="3">
    <source>
        <dbReference type="SAM" id="Phobius"/>
    </source>
</evidence>
<dbReference type="SMART" id="SM01088">
    <property type="entry name" value="Col_cuticle_N"/>
    <property type="match status" value="1"/>
</dbReference>
<feature type="compositionally biased region" description="Polar residues" evidence="2">
    <location>
        <begin position="158"/>
        <end position="169"/>
    </location>
</feature>
<dbReference type="PANTHER" id="PTHR24637">
    <property type="entry name" value="COLLAGEN"/>
    <property type="match status" value="1"/>
</dbReference>
<dbReference type="GO" id="GO:0060102">
    <property type="term" value="C:cuticular extracellular matrix"/>
    <property type="evidence" value="ECO:0007669"/>
    <property type="project" value="TreeGrafter"/>
</dbReference>
<feature type="compositionally biased region" description="Low complexity" evidence="2">
    <location>
        <begin position="146"/>
        <end position="156"/>
    </location>
</feature>
<evidence type="ECO:0000313" key="5">
    <source>
        <dbReference type="Proteomes" id="UP000887540"/>
    </source>
</evidence>
<feature type="transmembrane region" description="Helical" evidence="3">
    <location>
        <begin position="54"/>
        <end position="77"/>
    </location>
</feature>